<dbReference type="InterPro" id="IPR000537">
    <property type="entry name" value="UbiA_prenyltransferase"/>
</dbReference>
<keyword evidence="3 5" id="KW-1133">Transmembrane helix</keyword>
<name>A0A2N7S512_9MICC</name>
<dbReference type="RefSeq" id="WP_102597846.1">
    <property type="nucleotide sequence ID" value="NZ_PNQX01000001.1"/>
</dbReference>
<gene>
    <name evidence="6" type="ORF">CIK84_06510</name>
</gene>
<feature type="transmembrane region" description="Helical" evidence="5">
    <location>
        <begin position="36"/>
        <end position="58"/>
    </location>
</feature>
<dbReference type="NCBIfam" id="NF009608">
    <property type="entry name" value="PRK13105.1"/>
    <property type="match status" value="1"/>
</dbReference>
<feature type="transmembrane region" description="Helical" evidence="5">
    <location>
        <begin position="141"/>
        <end position="159"/>
    </location>
</feature>
<accession>A0A2N7S512</accession>
<comment type="caution">
    <text evidence="6">The sequence shown here is derived from an EMBL/GenBank/DDBJ whole genome shotgun (WGS) entry which is preliminary data.</text>
</comment>
<evidence type="ECO:0000256" key="5">
    <source>
        <dbReference type="SAM" id="Phobius"/>
    </source>
</evidence>
<reference evidence="6 7" key="1">
    <citation type="journal article" date="2017" name="Elife">
        <title>Extensive horizontal gene transfer in cheese-associated bacteria.</title>
        <authorList>
            <person name="Bonham K.S."/>
            <person name="Wolfe B.E."/>
            <person name="Dutton R.J."/>
        </authorList>
    </citation>
    <scope>NUCLEOTIDE SEQUENCE [LARGE SCALE GENOMIC DNA]</scope>
    <source>
        <strain evidence="6 7">JB182</strain>
    </source>
</reference>
<proteinExistence type="predicted"/>
<dbReference type="CDD" id="cd13966">
    <property type="entry name" value="PT_UbiA_4"/>
    <property type="match status" value="1"/>
</dbReference>
<dbReference type="EMBL" id="PNQX01000001">
    <property type="protein sequence ID" value="PMQ21214.1"/>
    <property type="molecule type" value="Genomic_DNA"/>
</dbReference>
<keyword evidence="4 5" id="KW-0472">Membrane</keyword>
<dbReference type="AlphaFoldDB" id="A0A2N7S512"/>
<dbReference type="Gene3D" id="1.10.357.140">
    <property type="entry name" value="UbiA prenyltransferase"/>
    <property type="match status" value="1"/>
</dbReference>
<dbReference type="InterPro" id="IPR044878">
    <property type="entry name" value="UbiA_sf"/>
</dbReference>
<dbReference type="Proteomes" id="UP000235739">
    <property type="component" value="Unassembled WGS sequence"/>
</dbReference>
<sequence>MIRGIVASSRPISWVNTAYPFAAAYLLAGGGVDWKFILGTVFFLFPYNLLMYGVNDVFDYESDMRNPRKGGIEGAVLSKQSHKALLIACAVCSLPFLIVLAAGGDAASNITLAVSIFAVLAYSAPRLRFKERPGLDSLTSAVHFVSPAVYGWVLAGSAVQAEQWMVFMAFLLWGMASHALGAIQDIIPDREGGLGSIATVLSARKTIYLVLACYLLAGGLVAVGVSGIGRWAAVLSLPYVLNVLPHLGISDASSGTVNRGWKRFLWINYLCGFLLTMLLIFSAFFTY</sequence>
<evidence type="ECO:0000256" key="2">
    <source>
        <dbReference type="ARBA" id="ARBA00022692"/>
    </source>
</evidence>
<feature type="transmembrane region" description="Helical" evidence="5">
    <location>
        <begin position="264"/>
        <end position="285"/>
    </location>
</feature>
<dbReference type="Gene3D" id="1.20.120.1780">
    <property type="entry name" value="UbiA prenyltransferase"/>
    <property type="match status" value="1"/>
</dbReference>
<protein>
    <submittedName>
        <fullName evidence="6">Prenyltransferase</fullName>
    </submittedName>
</protein>
<evidence type="ECO:0000256" key="3">
    <source>
        <dbReference type="ARBA" id="ARBA00022989"/>
    </source>
</evidence>
<evidence type="ECO:0000256" key="4">
    <source>
        <dbReference type="ARBA" id="ARBA00023136"/>
    </source>
</evidence>
<dbReference type="GO" id="GO:0016765">
    <property type="term" value="F:transferase activity, transferring alkyl or aryl (other than methyl) groups"/>
    <property type="evidence" value="ECO:0007669"/>
    <property type="project" value="InterPro"/>
</dbReference>
<feature type="transmembrane region" description="Helical" evidence="5">
    <location>
        <begin position="84"/>
        <end position="104"/>
    </location>
</feature>
<dbReference type="Pfam" id="PF01040">
    <property type="entry name" value="UbiA"/>
    <property type="match status" value="1"/>
</dbReference>
<feature type="transmembrane region" description="Helical" evidence="5">
    <location>
        <begin position="165"/>
        <end position="187"/>
    </location>
</feature>
<organism evidence="6 7">
    <name type="scientific">Glutamicibacter arilaitensis</name>
    <dbReference type="NCBI Taxonomy" id="256701"/>
    <lineage>
        <taxon>Bacteria</taxon>
        <taxon>Bacillati</taxon>
        <taxon>Actinomycetota</taxon>
        <taxon>Actinomycetes</taxon>
        <taxon>Micrococcales</taxon>
        <taxon>Micrococcaceae</taxon>
        <taxon>Glutamicibacter</taxon>
    </lineage>
</organism>
<evidence type="ECO:0000256" key="1">
    <source>
        <dbReference type="ARBA" id="ARBA00004141"/>
    </source>
</evidence>
<keyword evidence="2 5" id="KW-0812">Transmembrane</keyword>
<comment type="subcellular location">
    <subcellularLocation>
        <location evidence="1">Membrane</location>
        <topology evidence="1">Multi-pass membrane protein</topology>
    </subcellularLocation>
</comment>
<feature type="transmembrane region" description="Helical" evidence="5">
    <location>
        <begin position="207"/>
        <end position="225"/>
    </location>
</feature>
<feature type="transmembrane region" description="Helical" evidence="5">
    <location>
        <begin position="12"/>
        <end position="30"/>
    </location>
</feature>
<feature type="transmembrane region" description="Helical" evidence="5">
    <location>
        <begin position="110"/>
        <end position="129"/>
    </location>
</feature>
<evidence type="ECO:0000313" key="6">
    <source>
        <dbReference type="EMBL" id="PMQ21214.1"/>
    </source>
</evidence>
<evidence type="ECO:0000313" key="7">
    <source>
        <dbReference type="Proteomes" id="UP000235739"/>
    </source>
</evidence>
<keyword evidence="6" id="KW-0808">Transferase</keyword>
<dbReference type="GO" id="GO:0016020">
    <property type="term" value="C:membrane"/>
    <property type="evidence" value="ECO:0007669"/>
    <property type="project" value="UniProtKB-SubCell"/>
</dbReference>